<dbReference type="EC" id="5.1.3.8" evidence="3"/>
<evidence type="ECO:0000256" key="8">
    <source>
        <dbReference type="ARBA" id="ARBA00033215"/>
    </source>
</evidence>
<dbReference type="AlphaFoldDB" id="A0AA88YP29"/>
<reference evidence="11" key="1">
    <citation type="submission" date="2019-08" db="EMBL/GenBank/DDBJ databases">
        <title>The improved chromosome-level genome for the pearl oyster Pinctada fucata martensii using PacBio sequencing and Hi-C.</title>
        <authorList>
            <person name="Zheng Z."/>
        </authorList>
    </citation>
    <scope>NUCLEOTIDE SEQUENCE</scope>
    <source>
        <strain evidence="11">ZZ-2019</strain>
        <tissue evidence="11">Adductor muscle</tissue>
    </source>
</reference>
<dbReference type="InterPro" id="IPR008928">
    <property type="entry name" value="6-hairpin_glycosidase_sf"/>
</dbReference>
<accession>A0AA88YP29</accession>
<protein>
    <recommendedName>
        <fullName evidence="4">N-acylglucosamine 2-epimerase</fullName>
        <ecNumber evidence="3">5.1.3.8</ecNumber>
    </recommendedName>
    <alternativeName>
        <fullName evidence="8">GlcNAc 2-epimerase</fullName>
    </alternativeName>
    <alternativeName>
        <fullName evidence="6">N-acetyl-D-glucosamine 2-epimerase</fullName>
    </alternativeName>
    <alternativeName>
        <fullName evidence="7">Renin-binding protein</fullName>
    </alternativeName>
</protein>
<gene>
    <name evidence="11" type="ORF">FSP39_012918</name>
</gene>
<evidence type="ECO:0000256" key="10">
    <source>
        <dbReference type="ARBA" id="ARBA00046544"/>
    </source>
</evidence>
<proteinExistence type="inferred from homology"/>
<evidence type="ECO:0000256" key="6">
    <source>
        <dbReference type="ARBA" id="ARBA00031608"/>
    </source>
</evidence>
<comment type="catalytic activity">
    <reaction evidence="9">
        <text>an N-acyl-D-glucosamine = an N-acyl-D-mannosamine</text>
        <dbReference type="Rhea" id="RHEA:19033"/>
        <dbReference type="ChEBI" id="CHEBI:16062"/>
        <dbReference type="ChEBI" id="CHEBI:17274"/>
        <dbReference type="EC" id="5.1.3.8"/>
    </reaction>
    <physiologicalReaction direction="left-to-right" evidence="9">
        <dbReference type="Rhea" id="RHEA:19034"/>
    </physiologicalReaction>
    <physiologicalReaction direction="right-to-left" evidence="9">
        <dbReference type="Rhea" id="RHEA:19035"/>
    </physiologicalReaction>
</comment>
<evidence type="ECO:0000313" key="11">
    <source>
        <dbReference type="EMBL" id="KAK3102654.1"/>
    </source>
</evidence>
<evidence type="ECO:0000256" key="3">
    <source>
        <dbReference type="ARBA" id="ARBA00013176"/>
    </source>
</evidence>
<evidence type="ECO:0000256" key="7">
    <source>
        <dbReference type="ARBA" id="ARBA00031909"/>
    </source>
</evidence>
<evidence type="ECO:0000256" key="5">
    <source>
        <dbReference type="ARBA" id="ARBA00023235"/>
    </source>
</evidence>
<organism evidence="11 12">
    <name type="scientific">Pinctada imbricata</name>
    <name type="common">Atlantic pearl-oyster</name>
    <name type="synonym">Pinctada martensii</name>
    <dbReference type="NCBI Taxonomy" id="66713"/>
    <lineage>
        <taxon>Eukaryota</taxon>
        <taxon>Metazoa</taxon>
        <taxon>Spiralia</taxon>
        <taxon>Lophotrochozoa</taxon>
        <taxon>Mollusca</taxon>
        <taxon>Bivalvia</taxon>
        <taxon>Autobranchia</taxon>
        <taxon>Pteriomorphia</taxon>
        <taxon>Pterioida</taxon>
        <taxon>Pterioidea</taxon>
        <taxon>Pteriidae</taxon>
        <taxon>Pinctada</taxon>
    </lineage>
</organism>
<dbReference type="SUPFAM" id="SSF48208">
    <property type="entry name" value="Six-hairpin glycosidases"/>
    <property type="match status" value="1"/>
</dbReference>
<comment type="similarity">
    <text evidence="2">Belongs to the N-acylglucosamine 2-epimerase family.</text>
</comment>
<evidence type="ECO:0000256" key="1">
    <source>
        <dbReference type="ARBA" id="ARBA00004878"/>
    </source>
</evidence>
<keyword evidence="12" id="KW-1185">Reference proteome</keyword>
<evidence type="ECO:0000256" key="2">
    <source>
        <dbReference type="ARBA" id="ARBA00008558"/>
    </source>
</evidence>
<dbReference type="Proteomes" id="UP001186944">
    <property type="component" value="Unassembled WGS sequence"/>
</dbReference>
<dbReference type="Gene3D" id="1.50.10.10">
    <property type="match status" value="1"/>
</dbReference>
<evidence type="ECO:0000256" key="9">
    <source>
        <dbReference type="ARBA" id="ARBA00034243"/>
    </source>
</evidence>
<dbReference type="Pfam" id="PF07221">
    <property type="entry name" value="GlcNAc_2-epim"/>
    <property type="match status" value="1"/>
</dbReference>
<evidence type="ECO:0000313" key="12">
    <source>
        <dbReference type="Proteomes" id="UP001186944"/>
    </source>
</evidence>
<comment type="caution">
    <text evidence="11">The sequence shown here is derived from an EMBL/GenBank/DDBJ whole genome shotgun (WGS) entry which is preliminary data.</text>
</comment>
<comment type="subunit">
    <text evidence="10">Homodimer. Forms a heterodimer with renin and inhibits its activity.</text>
</comment>
<keyword evidence="5" id="KW-0413">Isomerase</keyword>
<evidence type="ECO:0000256" key="4">
    <source>
        <dbReference type="ARBA" id="ARBA00014959"/>
    </source>
</evidence>
<dbReference type="PANTHER" id="PTHR15108">
    <property type="entry name" value="N-ACYLGLUCOSAMINE-2-EPIMERASE"/>
    <property type="match status" value="1"/>
</dbReference>
<dbReference type="InterPro" id="IPR010819">
    <property type="entry name" value="AGE/CE"/>
</dbReference>
<dbReference type="GO" id="GO:0050121">
    <property type="term" value="F:N-acylglucosamine 2-epimerase activity"/>
    <property type="evidence" value="ECO:0007669"/>
    <property type="project" value="UniProtKB-EC"/>
</dbReference>
<dbReference type="GO" id="GO:0005975">
    <property type="term" value="P:carbohydrate metabolic process"/>
    <property type="evidence" value="ECO:0007669"/>
    <property type="project" value="InterPro"/>
</dbReference>
<comment type="pathway">
    <text evidence="1">Amino-sugar metabolism; N-acetylneuraminate degradation.</text>
</comment>
<dbReference type="EMBL" id="VSWD01000005">
    <property type="protein sequence ID" value="KAK3102654.1"/>
    <property type="molecule type" value="Genomic_DNA"/>
</dbReference>
<dbReference type="InterPro" id="IPR012341">
    <property type="entry name" value="6hp_glycosidase-like_sf"/>
</dbReference>
<sequence>MVKCKPSFKFAEKTMSVTRLEEFLEKISTDLDRTVKFWLTHSHDLQYGSPNAMNVADGYPRSVWMYCKLYTDVERFHKQEILDAAVRGADFLMKHAKNPETNKCHLVVTRDGKSVKIQGTLFSECFYLMAMSELARASGETKYKEEACQMMKTLQRCVETHGESLGIFKLEGVAPSSMLAIPMMILCVIDQLETMDPNLCYKDLSAWAVQDALKHVQVRDMGFKLEYTIYDLKLRVPIQSNYTFRPTRDTQT</sequence>
<name>A0AA88YP29_PINIB</name>